<dbReference type="HOGENOM" id="CLU_558772_0_0_0"/>
<dbReference type="PANTHER" id="PTHR43734">
    <property type="entry name" value="PHYTOENE DESATURASE"/>
    <property type="match status" value="1"/>
</dbReference>
<evidence type="ECO:0000313" key="5">
    <source>
        <dbReference type="Proteomes" id="UP000007013"/>
    </source>
</evidence>
<dbReference type="EMBL" id="CP001032">
    <property type="protein sequence ID" value="ACB76565.1"/>
    <property type="molecule type" value="Genomic_DNA"/>
</dbReference>
<dbReference type="SUPFAM" id="SSF51905">
    <property type="entry name" value="FAD/NAD(P)-binding domain"/>
    <property type="match status" value="1"/>
</dbReference>
<keyword evidence="5" id="KW-1185">Reference proteome</keyword>
<dbReference type="Proteomes" id="UP000007013">
    <property type="component" value="Chromosome"/>
</dbReference>
<organism evidence="4 5">
    <name type="scientific">Opitutus terrae (strain DSM 11246 / JCM 15787 / PB90-1)</name>
    <dbReference type="NCBI Taxonomy" id="452637"/>
    <lineage>
        <taxon>Bacteria</taxon>
        <taxon>Pseudomonadati</taxon>
        <taxon>Verrucomicrobiota</taxon>
        <taxon>Opitutia</taxon>
        <taxon>Opitutales</taxon>
        <taxon>Opitutaceae</taxon>
        <taxon>Opitutus</taxon>
    </lineage>
</organism>
<name>B1ZTB1_OPITP</name>
<keyword evidence="2" id="KW-0560">Oxidoreductase</keyword>
<dbReference type="KEGG" id="ote:Oter_3286"/>
<dbReference type="Pfam" id="PF01593">
    <property type="entry name" value="Amino_oxidase"/>
    <property type="match status" value="1"/>
</dbReference>
<comment type="similarity">
    <text evidence="1">Belongs to the carotenoid/retinoid oxidoreductase family.</text>
</comment>
<protein>
    <submittedName>
        <fullName evidence="4">FAD dependent oxidoreductase</fullName>
    </submittedName>
</protein>
<evidence type="ECO:0000256" key="2">
    <source>
        <dbReference type="ARBA" id="ARBA00023002"/>
    </source>
</evidence>
<dbReference type="GO" id="GO:0016491">
    <property type="term" value="F:oxidoreductase activity"/>
    <property type="evidence" value="ECO:0007669"/>
    <property type="project" value="UniProtKB-KW"/>
</dbReference>
<dbReference type="eggNOG" id="COG1233">
    <property type="taxonomic scope" value="Bacteria"/>
</dbReference>
<reference evidence="4 5" key="1">
    <citation type="journal article" date="2011" name="J. Bacteriol.">
        <title>Genome sequence of the verrucomicrobium Opitutus terrae PB90-1, an abundant inhabitant of rice paddy soil ecosystems.</title>
        <authorList>
            <person name="van Passel M.W."/>
            <person name="Kant R."/>
            <person name="Palva A."/>
            <person name="Copeland A."/>
            <person name="Lucas S."/>
            <person name="Lapidus A."/>
            <person name="Glavina del Rio T."/>
            <person name="Pitluck S."/>
            <person name="Goltsman E."/>
            <person name="Clum A."/>
            <person name="Sun H."/>
            <person name="Schmutz J."/>
            <person name="Larimer F.W."/>
            <person name="Land M.L."/>
            <person name="Hauser L."/>
            <person name="Kyrpides N."/>
            <person name="Mikhailova N."/>
            <person name="Richardson P.P."/>
            <person name="Janssen P.H."/>
            <person name="de Vos W.M."/>
            <person name="Smidt H."/>
        </authorList>
    </citation>
    <scope>NUCLEOTIDE SEQUENCE [LARGE SCALE GENOMIC DNA]</scope>
    <source>
        <strain evidence="5">DSM 11246 / JCM 15787 / PB90-1</strain>
    </source>
</reference>
<dbReference type="InterPro" id="IPR036188">
    <property type="entry name" value="FAD/NAD-bd_sf"/>
</dbReference>
<gene>
    <name evidence="4" type="ordered locus">Oter_3286</name>
</gene>
<dbReference type="PRINTS" id="PR00419">
    <property type="entry name" value="ADXRDTASE"/>
</dbReference>
<accession>B1ZTB1</accession>
<dbReference type="OrthoDB" id="9814556at2"/>
<evidence type="ECO:0000259" key="3">
    <source>
        <dbReference type="Pfam" id="PF01593"/>
    </source>
</evidence>
<dbReference type="AlphaFoldDB" id="B1ZTB1"/>
<evidence type="ECO:0000256" key="1">
    <source>
        <dbReference type="ARBA" id="ARBA00006046"/>
    </source>
</evidence>
<dbReference type="RefSeq" id="WP_012376094.1">
    <property type="nucleotide sequence ID" value="NC_010571.1"/>
</dbReference>
<evidence type="ECO:0000313" key="4">
    <source>
        <dbReference type="EMBL" id="ACB76565.1"/>
    </source>
</evidence>
<dbReference type="STRING" id="452637.Oter_3286"/>
<feature type="domain" description="Amine oxidase" evidence="3">
    <location>
        <begin position="16"/>
        <end position="480"/>
    </location>
</feature>
<proteinExistence type="inferred from homology"/>
<dbReference type="Gene3D" id="3.50.50.60">
    <property type="entry name" value="FAD/NAD(P)-binding domain"/>
    <property type="match status" value="2"/>
</dbReference>
<sequence length="488" mass="53983">MNTRSHYDVAIIGAGMSGLAAGIRLAHFGRRVCIFERHNAPGGLNSFYSIAGRKFDVGLHAMTNYVPPGVKGTPLTKLLRQLRIQREEFDLCPQRESRIAFGPRGETALRFSNEFALFESEVAAQFPRQIDGFRRLVESIRSYDDVALDAPAVSAREIVRRHITEPLLEDMLFCPVMYYGSAQERDMEFGQFVIMFKALFFEGFARPFEGVRRVLRVLLEKYRAAGGERRMKCGVKEIVAREGRAAALILDDGAEITADHVLSSIGAPETAALVRADSPARPANAATASTAMEAAEVGRLSFVETISVLDQQPDEMGWGRDTIVFFNNSEAFDYARPDEQVDLRSGVICFPNNFEFGAGRRLPEGLLRVTCLANYERWRGLSEDVYRADKQRWFAAVVRSAQRFLPPLESAGALSAHTVATDMFTPRTVERYTGHFGGAIYGSPVKNRQGRTSLANLHLCGTDQGFLGITGAMLSGISMANYHVLAAT</sequence>
<dbReference type="InterPro" id="IPR002937">
    <property type="entry name" value="Amino_oxidase"/>
</dbReference>
<dbReference type="PANTHER" id="PTHR43734:SF7">
    <property type="entry name" value="4,4'-DIAPONEUROSPORENE OXYGENASE"/>
    <property type="match status" value="1"/>
</dbReference>